<dbReference type="Proteomes" id="UP000001070">
    <property type="component" value="Unassembled WGS sequence"/>
</dbReference>
<gene>
    <name evidence="2" type="primary">Dgri\GH16323</name>
    <name evidence="2" type="ORF">Dgri_GH16323</name>
</gene>
<dbReference type="KEGG" id="dgr:6568631"/>
<proteinExistence type="predicted"/>
<evidence type="ECO:0000313" key="2">
    <source>
        <dbReference type="EMBL" id="EDV91058.1"/>
    </source>
</evidence>
<organism evidence="3">
    <name type="scientific">Drosophila grimshawi</name>
    <name type="common">Hawaiian fruit fly</name>
    <name type="synonym">Idiomyia grimshawi</name>
    <dbReference type="NCBI Taxonomy" id="7222"/>
    <lineage>
        <taxon>Eukaryota</taxon>
        <taxon>Metazoa</taxon>
        <taxon>Ecdysozoa</taxon>
        <taxon>Arthropoda</taxon>
        <taxon>Hexapoda</taxon>
        <taxon>Insecta</taxon>
        <taxon>Pterygota</taxon>
        <taxon>Neoptera</taxon>
        <taxon>Endopterygota</taxon>
        <taxon>Diptera</taxon>
        <taxon>Brachycera</taxon>
        <taxon>Muscomorpha</taxon>
        <taxon>Ephydroidea</taxon>
        <taxon>Drosophilidae</taxon>
        <taxon>Drosophila</taxon>
        <taxon>Hawaiian Drosophila</taxon>
    </lineage>
</organism>
<feature type="compositionally biased region" description="Acidic residues" evidence="1">
    <location>
        <begin position="144"/>
        <end position="157"/>
    </location>
</feature>
<keyword evidence="3" id="KW-1185">Reference proteome</keyword>
<dbReference type="OMA" id="VEQICYY"/>
<sequence>MSSHGYRTTTTVEYYEYEMPQTGEYIYQMMPYPFSNSCETCPVNYLSYVQDHLSMVGDNNYHSGLVFEMVPCRQRQTTNGYSEQDVEQPHSSYHPPTISNPRHEDEYETGNGDASATETCIKPNKSGKKKNIYRAKEGYLVEEPTSESEEDHADGTT</sequence>
<dbReference type="eggNOG" id="ENOG502T7Y6">
    <property type="taxonomic scope" value="Eukaryota"/>
</dbReference>
<evidence type="ECO:0000313" key="3">
    <source>
        <dbReference type="Proteomes" id="UP000001070"/>
    </source>
</evidence>
<protein>
    <submittedName>
        <fullName evidence="2">GH16323</fullName>
    </submittedName>
</protein>
<accession>B4JU88</accession>
<dbReference type="AlphaFoldDB" id="B4JU88"/>
<evidence type="ECO:0000256" key="1">
    <source>
        <dbReference type="SAM" id="MobiDB-lite"/>
    </source>
</evidence>
<reference evidence="2 3" key="1">
    <citation type="journal article" date="2007" name="Nature">
        <title>Evolution of genes and genomes on the Drosophila phylogeny.</title>
        <authorList>
            <consortium name="Drosophila 12 Genomes Consortium"/>
            <person name="Clark A.G."/>
            <person name="Eisen M.B."/>
            <person name="Smith D.R."/>
            <person name="Bergman C.M."/>
            <person name="Oliver B."/>
            <person name="Markow T.A."/>
            <person name="Kaufman T.C."/>
            <person name="Kellis M."/>
            <person name="Gelbart W."/>
            <person name="Iyer V.N."/>
            <person name="Pollard D.A."/>
            <person name="Sackton T.B."/>
            <person name="Larracuente A.M."/>
            <person name="Singh N.D."/>
            <person name="Abad J.P."/>
            <person name="Abt D.N."/>
            <person name="Adryan B."/>
            <person name="Aguade M."/>
            <person name="Akashi H."/>
            <person name="Anderson W.W."/>
            <person name="Aquadro C.F."/>
            <person name="Ardell D.H."/>
            <person name="Arguello R."/>
            <person name="Artieri C.G."/>
            <person name="Barbash D.A."/>
            <person name="Barker D."/>
            <person name="Barsanti P."/>
            <person name="Batterham P."/>
            <person name="Batzoglou S."/>
            <person name="Begun D."/>
            <person name="Bhutkar A."/>
            <person name="Blanco E."/>
            <person name="Bosak S.A."/>
            <person name="Bradley R.K."/>
            <person name="Brand A.D."/>
            <person name="Brent M.R."/>
            <person name="Brooks A.N."/>
            <person name="Brown R.H."/>
            <person name="Butlin R.K."/>
            <person name="Caggese C."/>
            <person name="Calvi B.R."/>
            <person name="Bernardo de Carvalho A."/>
            <person name="Caspi A."/>
            <person name="Castrezana S."/>
            <person name="Celniker S.E."/>
            <person name="Chang J.L."/>
            <person name="Chapple C."/>
            <person name="Chatterji S."/>
            <person name="Chinwalla A."/>
            <person name="Civetta A."/>
            <person name="Clifton S.W."/>
            <person name="Comeron J.M."/>
            <person name="Costello J.C."/>
            <person name="Coyne J.A."/>
            <person name="Daub J."/>
            <person name="David R.G."/>
            <person name="Delcher A.L."/>
            <person name="Delehaunty K."/>
            <person name="Do C.B."/>
            <person name="Ebling H."/>
            <person name="Edwards K."/>
            <person name="Eickbush T."/>
            <person name="Evans J.D."/>
            <person name="Filipski A."/>
            <person name="Findeiss S."/>
            <person name="Freyhult E."/>
            <person name="Fulton L."/>
            <person name="Fulton R."/>
            <person name="Garcia A.C."/>
            <person name="Gardiner A."/>
            <person name="Garfield D.A."/>
            <person name="Garvin B.E."/>
            <person name="Gibson G."/>
            <person name="Gilbert D."/>
            <person name="Gnerre S."/>
            <person name="Godfrey J."/>
            <person name="Good R."/>
            <person name="Gotea V."/>
            <person name="Gravely B."/>
            <person name="Greenberg A.J."/>
            <person name="Griffiths-Jones S."/>
            <person name="Gross S."/>
            <person name="Guigo R."/>
            <person name="Gustafson E.A."/>
            <person name="Haerty W."/>
            <person name="Hahn M.W."/>
            <person name="Halligan D.L."/>
            <person name="Halpern A.L."/>
            <person name="Halter G.M."/>
            <person name="Han M.V."/>
            <person name="Heger A."/>
            <person name="Hillier L."/>
            <person name="Hinrichs A.S."/>
            <person name="Holmes I."/>
            <person name="Hoskins R.A."/>
            <person name="Hubisz M.J."/>
            <person name="Hultmark D."/>
            <person name="Huntley M.A."/>
            <person name="Jaffe D.B."/>
            <person name="Jagadeeshan S."/>
            <person name="Jeck W.R."/>
            <person name="Johnson J."/>
            <person name="Jones C.D."/>
            <person name="Jordan W.C."/>
            <person name="Karpen G.H."/>
            <person name="Kataoka E."/>
            <person name="Keightley P.D."/>
            <person name="Kheradpour P."/>
            <person name="Kirkness E.F."/>
            <person name="Koerich L.B."/>
            <person name="Kristiansen K."/>
            <person name="Kudrna D."/>
            <person name="Kulathinal R.J."/>
            <person name="Kumar S."/>
            <person name="Kwok R."/>
            <person name="Lander E."/>
            <person name="Langley C.H."/>
            <person name="Lapoint R."/>
            <person name="Lazzaro B.P."/>
            <person name="Lee S.J."/>
            <person name="Levesque L."/>
            <person name="Li R."/>
            <person name="Lin C.F."/>
            <person name="Lin M.F."/>
            <person name="Lindblad-Toh K."/>
            <person name="Llopart A."/>
            <person name="Long M."/>
            <person name="Low L."/>
            <person name="Lozovsky E."/>
            <person name="Lu J."/>
            <person name="Luo M."/>
            <person name="Machado C.A."/>
            <person name="Makalowski W."/>
            <person name="Marzo M."/>
            <person name="Matsuda M."/>
            <person name="Matzkin L."/>
            <person name="McAllister B."/>
            <person name="McBride C.S."/>
            <person name="McKernan B."/>
            <person name="McKernan K."/>
            <person name="Mendez-Lago M."/>
            <person name="Minx P."/>
            <person name="Mollenhauer M.U."/>
            <person name="Montooth K."/>
            <person name="Mount S.M."/>
            <person name="Mu X."/>
            <person name="Myers E."/>
            <person name="Negre B."/>
            <person name="Newfeld S."/>
            <person name="Nielsen R."/>
            <person name="Noor M.A."/>
            <person name="O'Grady P."/>
            <person name="Pachter L."/>
            <person name="Papaceit M."/>
            <person name="Parisi M.J."/>
            <person name="Parisi M."/>
            <person name="Parts L."/>
            <person name="Pedersen J.S."/>
            <person name="Pesole G."/>
            <person name="Phillippy A.M."/>
            <person name="Ponting C.P."/>
            <person name="Pop M."/>
            <person name="Porcelli D."/>
            <person name="Powell J.R."/>
            <person name="Prohaska S."/>
            <person name="Pruitt K."/>
            <person name="Puig M."/>
            <person name="Quesneville H."/>
            <person name="Ram K.R."/>
            <person name="Rand D."/>
            <person name="Rasmussen M.D."/>
            <person name="Reed L.K."/>
            <person name="Reenan R."/>
            <person name="Reily A."/>
            <person name="Remington K.A."/>
            <person name="Rieger T.T."/>
            <person name="Ritchie M.G."/>
            <person name="Robin C."/>
            <person name="Rogers Y.H."/>
            <person name="Rohde C."/>
            <person name="Rozas J."/>
            <person name="Rubenfield M.J."/>
            <person name="Ruiz A."/>
            <person name="Russo S."/>
            <person name="Salzberg S.L."/>
            <person name="Sanchez-Gracia A."/>
            <person name="Saranga D.J."/>
            <person name="Sato H."/>
            <person name="Schaeffer S.W."/>
            <person name="Schatz M.C."/>
            <person name="Schlenke T."/>
            <person name="Schwartz R."/>
            <person name="Segarra C."/>
            <person name="Singh R.S."/>
            <person name="Sirot L."/>
            <person name="Sirota M."/>
            <person name="Sisneros N.B."/>
            <person name="Smith C.D."/>
            <person name="Smith T.F."/>
            <person name="Spieth J."/>
            <person name="Stage D.E."/>
            <person name="Stark A."/>
            <person name="Stephan W."/>
            <person name="Strausberg R.L."/>
            <person name="Strempel S."/>
            <person name="Sturgill D."/>
            <person name="Sutton G."/>
            <person name="Sutton G.G."/>
            <person name="Tao W."/>
            <person name="Teichmann S."/>
            <person name="Tobari Y.N."/>
            <person name="Tomimura Y."/>
            <person name="Tsolas J.M."/>
            <person name="Valente V.L."/>
            <person name="Venter E."/>
            <person name="Venter J.C."/>
            <person name="Vicario S."/>
            <person name="Vieira F.G."/>
            <person name="Vilella A.J."/>
            <person name="Villasante A."/>
            <person name="Walenz B."/>
            <person name="Wang J."/>
            <person name="Wasserman M."/>
            <person name="Watts T."/>
            <person name="Wilson D."/>
            <person name="Wilson R.K."/>
            <person name="Wing R.A."/>
            <person name="Wolfner M.F."/>
            <person name="Wong A."/>
            <person name="Wong G.K."/>
            <person name="Wu C.I."/>
            <person name="Wu G."/>
            <person name="Yamamoto D."/>
            <person name="Yang H.P."/>
            <person name="Yang S.P."/>
            <person name="Yorke J.A."/>
            <person name="Yoshida K."/>
            <person name="Zdobnov E."/>
            <person name="Zhang P."/>
            <person name="Zhang Y."/>
            <person name="Zimin A.V."/>
            <person name="Baldwin J."/>
            <person name="Abdouelleil A."/>
            <person name="Abdulkadir J."/>
            <person name="Abebe A."/>
            <person name="Abera B."/>
            <person name="Abreu J."/>
            <person name="Acer S.C."/>
            <person name="Aftuck L."/>
            <person name="Alexander A."/>
            <person name="An P."/>
            <person name="Anderson E."/>
            <person name="Anderson S."/>
            <person name="Arachi H."/>
            <person name="Azer M."/>
            <person name="Bachantsang P."/>
            <person name="Barry A."/>
            <person name="Bayul T."/>
            <person name="Berlin A."/>
            <person name="Bessette D."/>
            <person name="Bloom T."/>
            <person name="Blye J."/>
            <person name="Boguslavskiy L."/>
            <person name="Bonnet C."/>
            <person name="Boukhgalter B."/>
            <person name="Bourzgui I."/>
            <person name="Brown A."/>
            <person name="Cahill P."/>
            <person name="Channer S."/>
            <person name="Cheshatsang Y."/>
            <person name="Chuda L."/>
            <person name="Citroen M."/>
            <person name="Collymore A."/>
            <person name="Cooke P."/>
            <person name="Costello M."/>
            <person name="D'Aco K."/>
            <person name="Daza R."/>
            <person name="De Haan G."/>
            <person name="DeGray S."/>
            <person name="DeMaso C."/>
            <person name="Dhargay N."/>
            <person name="Dooley K."/>
            <person name="Dooley E."/>
            <person name="Doricent M."/>
            <person name="Dorje P."/>
            <person name="Dorjee K."/>
            <person name="Dupes A."/>
            <person name="Elong R."/>
            <person name="Falk J."/>
            <person name="Farina A."/>
            <person name="Faro S."/>
            <person name="Ferguson D."/>
            <person name="Fisher S."/>
            <person name="Foley C.D."/>
            <person name="Franke A."/>
            <person name="Friedrich D."/>
            <person name="Gadbois L."/>
            <person name="Gearin G."/>
            <person name="Gearin C.R."/>
            <person name="Giannoukos G."/>
            <person name="Goode T."/>
            <person name="Graham J."/>
            <person name="Grandbois E."/>
            <person name="Grewal S."/>
            <person name="Gyaltsen K."/>
            <person name="Hafez N."/>
            <person name="Hagos B."/>
            <person name="Hall J."/>
            <person name="Henson C."/>
            <person name="Hollinger A."/>
            <person name="Honan T."/>
            <person name="Huard M.D."/>
            <person name="Hughes L."/>
            <person name="Hurhula B."/>
            <person name="Husby M.E."/>
            <person name="Kamat A."/>
            <person name="Kanga B."/>
            <person name="Kashin S."/>
            <person name="Khazanovich D."/>
            <person name="Kisner P."/>
            <person name="Lance K."/>
            <person name="Lara M."/>
            <person name="Lee W."/>
            <person name="Lennon N."/>
            <person name="Letendre F."/>
            <person name="LeVine R."/>
            <person name="Lipovsky A."/>
            <person name="Liu X."/>
            <person name="Liu J."/>
            <person name="Liu S."/>
            <person name="Lokyitsang T."/>
            <person name="Lokyitsang Y."/>
            <person name="Lubonja R."/>
            <person name="Lui A."/>
            <person name="MacDonald P."/>
            <person name="Magnisalis V."/>
            <person name="Maru K."/>
            <person name="Matthews C."/>
            <person name="McCusker W."/>
            <person name="McDonough S."/>
            <person name="Mehta T."/>
            <person name="Meldrim J."/>
            <person name="Meneus L."/>
            <person name="Mihai O."/>
            <person name="Mihalev A."/>
            <person name="Mihova T."/>
            <person name="Mittelman R."/>
            <person name="Mlenga V."/>
            <person name="Montmayeur A."/>
            <person name="Mulrain L."/>
            <person name="Navidi A."/>
            <person name="Naylor J."/>
            <person name="Negash T."/>
            <person name="Nguyen T."/>
            <person name="Nguyen N."/>
            <person name="Nicol R."/>
            <person name="Norbu C."/>
            <person name="Norbu N."/>
            <person name="Novod N."/>
            <person name="O'Neill B."/>
            <person name="Osman S."/>
            <person name="Markiewicz E."/>
            <person name="Oyono O.L."/>
            <person name="Patti C."/>
            <person name="Phunkhang P."/>
            <person name="Pierre F."/>
            <person name="Priest M."/>
            <person name="Raghuraman S."/>
            <person name="Rege F."/>
            <person name="Reyes R."/>
            <person name="Rise C."/>
            <person name="Rogov P."/>
            <person name="Ross K."/>
            <person name="Ryan E."/>
            <person name="Settipalli S."/>
            <person name="Shea T."/>
            <person name="Sherpa N."/>
            <person name="Shi L."/>
            <person name="Shih D."/>
            <person name="Sparrow T."/>
            <person name="Spaulding J."/>
            <person name="Stalker J."/>
            <person name="Stange-Thomann N."/>
            <person name="Stavropoulos S."/>
            <person name="Stone C."/>
            <person name="Strader C."/>
            <person name="Tesfaye S."/>
            <person name="Thomson T."/>
            <person name="Thoulutsang Y."/>
            <person name="Thoulutsang D."/>
            <person name="Topham K."/>
            <person name="Topping I."/>
            <person name="Tsamla T."/>
            <person name="Vassiliev H."/>
            <person name="Vo A."/>
            <person name="Wangchuk T."/>
            <person name="Wangdi T."/>
            <person name="Weiand M."/>
            <person name="Wilkinson J."/>
            <person name="Wilson A."/>
            <person name="Yadav S."/>
            <person name="Young G."/>
            <person name="Yu Q."/>
            <person name="Zembek L."/>
            <person name="Zhong D."/>
            <person name="Zimmer A."/>
            <person name="Zwirko Z."/>
            <person name="Jaffe D.B."/>
            <person name="Alvarez P."/>
            <person name="Brockman W."/>
            <person name="Butler J."/>
            <person name="Chin C."/>
            <person name="Gnerre S."/>
            <person name="Grabherr M."/>
            <person name="Kleber M."/>
            <person name="Mauceli E."/>
            <person name="MacCallum I."/>
        </authorList>
    </citation>
    <scope>NUCLEOTIDE SEQUENCE [LARGE SCALE GENOMIC DNA]</scope>
    <source>
        <strain evidence="3">Tucson 15287-2541.00</strain>
    </source>
</reference>
<dbReference type="EMBL" id="CH916374">
    <property type="protein sequence ID" value="EDV91058.1"/>
    <property type="molecule type" value="Genomic_DNA"/>
</dbReference>
<dbReference type="InParanoid" id="B4JU88"/>
<dbReference type="OrthoDB" id="7869938at2759"/>
<name>B4JU88_DROGR</name>
<dbReference type="PhylomeDB" id="B4JU88"/>
<dbReference type="HOGENOM" id="CLU_1697362_0_0_1"/>
<feature type="region of interest" description="Disordered" evidence="1">
    <location>
        <begin position="76"/>
        <end position="157"/>
    </location>
</feature>